<keyword evidence="10" id="KW-1185">Reference proteome</keyword>
<name>A0A4Y9YZ58_9AGAM</name>
<dbReference type="InterPro" id="IPR036390">
    <property type="entry name" value="WH_DNA-bd_sf"/>
</dbReference>
<dbReference type="Gene3D" id="1.10.10.10">
    <property type="entry name" value="Winged helix-like DNA-binding domain superfamily/Winged helix DNA-binding domain"/>
    <property type="match status" value="2"/>
</dbReference>
<dbReference type="OrthoDB" id="1606438at2759"/>
<evidence type="ECO:0008006" key="11">
    <source>
        <dbReference type="Google" id="ProtNLM"/>
    </source>
</evidence>
<dbReference type="InterPro" id="IPR036217">
    <property type="entry name" value="MethylDNA_cys_MeTrfase_DNAb"/>
</dbReference>
<dbReference type="Pfam" id="PF08100">
    <property type="entry name" value="Dimerisation"/>
    <property type="match status" value="1"/>
</dbReference>
<evidence type="ECO:0000256" key="2">
    <source>
        <dbReference type="ARBA" id="ARBA00022679"/>
    </source>
</evidence>
<dbReference type="GO" id="GO:0008171">
    <property type="term" value="F:O-methyltransferase activity"/>
    <property type="evidence" value="ECO:0007669"/>
    <property type="project" value="InterPro"/>
</dbReference>
<evidence type="ECO:0000259" key="6">
    <source>
        <dbReference type="Pfam" id="PF00891"/>
    </source>
</evidence>
<dbReference type="CDD" id="cd02440">
    <property type="entry name" value="AdoMet_MTases"/>
    <property type="match status" value="1"/>
</dbReference>
<evidence type="ECO:0000313" key="10">
    <source>
        <dbReference type="Proteomes" id="UP000298327"/>
    </source>
</evidence>
<dbReference type="GO" id="GO:0006281">
    <property type="term" value="P:DNA repair"/>
    <property type="evidence" value="ECO:0007669"/>
    <property type="project" value="InterPro"/>
</dbReference>
<protein>
    <recommendedName>
        <fullName evidence="11">Methylated-DNA-[protein]-cysteine S-methyltransferase DNA binding domain-containing protein</fullName>
    </recommendedName>
</protein>
<dbReference type="AlphaFoldDB" id="A0A4Y9YZ58"/>
<proteinExistence type="predicted"/>
<keyword evidence="3" id="KW-0949">S-adenosyl-L-methionine</keyword>
<feature type="domain" description="O-methyltransferase C-terminal" evidence="6">
    <location>
        <begin position="441"/>
        <end position="609"/>
    </location>
</feature>
<dbReference type="PANTHER" id="PTHR43712">
    <property type="entry name" value="PUTATIVE (AFU_ORTHOLOGUE AFUA_4G14580)-RELATED"/>
    <property type="match status" value="1"/>
</dbReference>
<comment type="caution">
    <text evidence="9">The sequence shown here is derived from an EMBL/GenBank/DDBJ whole genome shotgun (WGS) entry which is preliminary data.</text>
</comment>
<dbReference type="CDD" id="cd06445">
    <property type="entry name" value="ATase"/>
    <property type="match status" value="1"/>
</dbReference>
<keyword evidence="1" id="KW-0489">Methyltransferase</keyword>
<keyword evidence="4" id="KW-0227">DNA damage</keyword>
<evidence type="ECO:0000256" key="5">
    <source>
        <dbReference type="SAM" id="MobiDB-lite"/>
    </source>
</evidence>
<sequence length="682" mass="75267">MDSAEFHASVKTRFTHSQKKTLSLRWEFEQVYRVVRQIPPQRVTTYGHVAKLIGMPNHSRHVGQALKFLSPDADPPVPWQRVVSSSGAISSRGPGTDGAQRQRDALEEEGVEVSIGRTGELLVNLRTWGLIYLCHRTNAGILVAQNSSKRLITANPRITQGVTYTTKPYVLGYTTPLVFVPRTFQGKGFDARTSHTHFLDVRRLLTDILTLFIFRSKSSVIEPEAAITLSHGSYMRKADLQALVSLIQNATHEAIQAYEDSGVEIPSLDSSSAPPSNLVALRKAVRVLEGACFQLCATLAPPEATMFSRGVQCLDLACVRIAVTAKIPNILEGHPEGLHVSEIAKKTGIDEGKLTKILRSLATQHCFRETAAETFANNRLSVTMLEENPFSALIHWVSTYLNKIAAANVYDAFVDPEYKSSYEPKRTVFGYGVKDELPNASIYEWLTAHREESKLFNRAMTGLTLLTDGHVVVDHFPWKDLAPGSTVCDLGGGVGTVSIGLAKRYHQLHVTVQDLPDVVVQARQFWDTNYPTAALEKRADFVPLDFLNESPVKGQDIYYLRQIIHNWPADCGVTILKNITKVMKPESRILVHDYVLQPNFSGSAARDLAAGSGVNVAPKPLLPNYGYGSARAYTEDVSMLVLTNAGERTLDEFLAIGNAAGLKFVKLWDFAETALIEFAAAH</sequence>
<evidence type="ECO:0000259" key="8">
    <source>
        <dbReference type="Pfam" id="PF08100"/>
    </source>
</evidence>
<keyword evidence="2" id="KW-0808">Transferase</keyword>
<dbReference type="InterPro" id="IPR036388">
    <property type="entry name" value="WH-like_DNA-bd_sf"/>
</dbReference>
<dbReference type="PANTHER" id="PTHR43712:SF2">
    <property type="entry name" value="O-METHYLTRANSFERASE CICE"/>
    <property type="match status" value="1"/>
</dbReference>
<evidence type="ECO:0000313" key="9">
    <source>
        <dbReference type="EMBL" id="TFY67050.1"/>
    </source>
</evidence>
<evidence type="ECO:0000256" key="3">
    <source>
        <dbReference type="ARBA" id="ARBA00022691"/>
    </source>
</evidence>
<gene>
    <name evidence="9" type="ORF">EVG20_g4085</name>
</gene>
<evidence type="ECO:0000256" key="1">
    <source>
        <dbReference type="ARBA" id="ARBA00022603"/>
    </source>
</evidence>
<dbReference type="InterPro" id="IPR001077">
    <property type="entry name" value="COMT_C"/>
</dbReference>
<dbReference type="InterPro" id="IPR014048">
    <property type="entry name" value="MethylDNA_cys_MeTrfase_DNA-bd"/>
</dbReference>
<dbReference type="GO" id="GO:0032259">
    <property type="term" value="P:methylation"/>
    <property type="evidence" value="ECO:0007669"/>
    <property type="project" value="UniProtKB-KW"/>
</dbReference>
<dbReference type="SUPFAM" id="SSF46785">
    <property type="entry name" value="Winged helix' DNA-binding domain"/>
    <property type="match status" value="1"/>
</dbReference>
<reference evidence="9 10" key="1">
    <citation type="submission" date="2019-02" db="EMBL/GenBank/DDBJ databases">
        <title>Genome sequencing of the rare red list fungi Dentipellis fragilis.</title>
        <authorList>
            <person name="Buettner E."/>
            <person name="Kellner H."/>
        </authorList>
    </citation>
    <scope>NUCLEOTIDE SEQUENCE [LARGE SCALE GENOMIC DNA]</scope>
    <source>
        <strain evidence="9 10">DSM 105465</strain>
    </source>
</reference>
<dbReference type="InterPro" id="IPR029063">
    <property type="entry name" value="SAM-dependent_MTases_sf"/>
</dbReference>
<feature type="domain" description="O-methyltransferase dimerisation" evidence="8">
    <location>
        <begin position="317"/>
        <end position="386"/>
    </location>
</feature>
<dbReference type="SUPFAM" id="SSF46767">
    <property type="entry name" value="Methylated DNA-protein cysteine methyltransferase, C-terminal domain"/>
    <property type="match status" value="1"/>
</dbReference>
<evidence type="ECO:0000259" key="7">
    <source>
        <dbReference type="Pfam" id="PF01035"/>
    </source>
</evidence>
<dbReference type="PROSITE" id="PS51683">
    <property type="entry name" value="SAM_OMT_II"/>
    <property type="match status" value="1"/>
</dbReference>
<dbReference type="EMBL" id="SEOQ01000201">
    <property type="protein sequence ID" value="TFY67050.1"/>
    <property type="molecule type" value="Genomic_DNA"/>
</dbReference>
<feature type="domain" description="Methylated-DNA-[protein]-cysteine S-methyltransferase DNA binding" evidence="7">
    <location>
        <begin position="29"/>
        <end position="111"/>
    </location>
</feature>
<dbReference type="Proteomes" id="UP000298327">
    <property type="component" value="Unassembled WGS sequence"/>
</dbReference>
<dbReference type="InterPro" id="IPR016461">
    <property type="entry name" value="COMT-like"/>
</dbReference>
<organism evidence="9 10">
    <name type="scientific">Dentipellis fragilis</name>
    <dbReference type="NCBI Taxonomy" id="205917"/>
    <lineage>
        <taxon>Eukaryota</taxon>
        <taxon>Fungi</taxon>
        <taxon>Dikarya</taxon>
        <taxon>Basidiomycota</taxon>
        <taxon>Agaricomycotina</taxon>
        <taxon>Agaricomycetes</taxon>
        <taxon>Russulales</taxon>
        <taxon>Hericiaceae</taxon>
        <taxon>Dentipellis</taxon>
    </lineage>
</organism>
<dbReference type="Pfam" id="PF01035">
    <property type="entry name" value="DNA_binding_1"/>
    <property type="match status" value="1"/>
</dbReference>
<dbReference type="InterPro" id="IPR012967">
    <property type="entry name" value="COMT_dimerisation"/>
</dbReference>
<accession>A0A4Y9YZ58</accession>
<dbReference type="Pfam" id="PF00891">
    <property type="entry name" value="Methyltransf_2"/>
    <property type="match status" value="1"/>
</dbReference>
<feature type="region of interest" description="Disordered" evidence="5">
    <location>
        <begin position="81"/>
        <end position="106"/>
    </location>
</feature>
<evidence type="ECO:0000256" key="4">
    <source>
        <dbReference type="ARBA" id="ARBA00022763"/>
    </source>
</evidence>
<dbReference type="SUPFAM" id="SSF53335">
    <property type="entry name" value="S-adenosyl-L-methionine-dependent methyltransferases"/>
    <property type="match status" value="1"/>
</dbReference>
<dbReference type="STRING" id="205917.A0A4Y9YZ58"/>
<dbReference type="Gene3D" id="3.40.50.150">
    <property type="entry name" value="Vaccinia Virus protein VP39"/>
    <property type="match status" value="1"/>
</dbReference>